<reference evidence="1" key="1">
    <citation type="submission" date="2019-02" db="EMBL/GenBank/DDBJ databases">
        <authorList>
            <person name="Pothier F.J."/>
        </authorList>
    </citation>
    <scope>NUCLEOTIDE SEQUENCE</scope>
    <source>
        <strain evidence="1">CI-1B</strain>
    </source>
</reference>
<proteinExistence type="predicted"/>
<evidence type="ECO:0000313" key="2">
    <source>
        <dbReference type="Proteomes" id="UP000328092"/>
    </source>
</evidence>
<name>A0A508STI5_9BRAD</name>
<evidence type="ECO:0000313" key="1">
    <source>
        <dbReference type="EMBL" id="VIO65753.1"/>
    </source>
</evidence>
<dbReference type="AlphaFoldDB" id="A0A508STI5"/>
<protein>
    <submittedName>
        <fullName evidence="1">Uncharacterized protein</fullName>
    </submittedName>
</protein>
<keyword evidence="2" id="KW-1185">Reference proteome</keyword>
<accession>A0A508STI5</accession>
<organism evidence="1 2">
    <name type="scientific">Bradyrhizobium ivorense</name>
    <dbReference type="NCBI Taxonomy" id="2511166"/>
    <lineage>
        <taxon>Bacteria</taxon>
        <taxon>Pseudomonadati</taxon>
        <taxon>Pseudomonadota</taxon>
        <taxon>Alphaproteobacteria</taxon>
        <taxon>Hyphomicrobiales</taxon>
        <taxon>Nitrobacteraceae</taxon>
        <taxon>Bradyrhizobium</taxon>
    </lineage>
</organism>
<gene>
    <name evidence="1" type="ORF">CI1B_08600</name>
</gene>
<dbReference type="Proteomes" id="UP000328092">
    <property type="component" value="Unassembled WGS sequence"/>
</dbReference>
<comment type="caution">
    <text evidence="1">The sequence shown here is derived from an EMBL/GenBank/DDBJ whole genome shotgun (WGS) entry which is preliminary data.</text>
</comment>
<dbReference type="EMBL" id="CAADFC020000004">
    <property type="protein sequence ID" value="VIO65753.1"/>
    <property type="molecule type" value="Genomic_DNA"/>
</dbReference>
<sequence length="58" mass="6751">MELMMGVDFLDIDWNLRVDIKYWAMFPYRAALLSIQNPVACNCAATTSPYSDHLLRLR</sequence>